<dbReference type="PANTHER" id="PTHR31635">
    <property type="entry name" value="REVERSE TRANSCRIPTASE DOMAIN-CONTAINING PROTEIN-RELATED"/>
    <property type="match status" value="1"/>
</dbReference>
<organism evidence="1 2">
    <name type="scientific">Pleurodeles waltl</name>
    <name type="common">Iberian ribbed newt</name>
    <dbReference type="NCBI Taxonomy" id="8319"/>
    <lineage>
        <taxon>Eukaryota</taxon>
        <taxon>Metazoa</taxon>
        <taxon>Chordata</taxon>
        <taxon>Craniata</taxon>
        <taxon>Vertebrata</taxon>
        <taxon>Euteleostomi</taxon>
        <taxon>Amphibia</taxon>
        <taxon>Batrachia</taxon>
        <taxon>Caudata</taxon>
        <taxon>Salamandroidea</taxon>
        <taxon>Salamandridae</taxon>
        <taxon>Pleurodelinae</taxon>
        <taxon>Pleurodeles</taxon>
    </lineage>
</organism>
<dbReference type="EMBL" id="JANPWB010000007">
    <property type="protein sequence ID" value="KAJ1170418.1"/>
    <property type="molecule type" value="Genomic_DNA"/>
</dbReference>
<evidence type="ECO:0000313" key="2">
    <source>
        <dbReference type="Proteomes" id="UP001066276"/>
    </source>
</evidence>
<protein>
    <submittedName>
        <fullName evidence="1">Uncharacterized protein</fullName>
    </submittedName>
</protein>
<reference evidence="1" key="1">
    <citation type="journal article" date="2022" name="bioRxiv">
        <title>Sequencing and chromosome-scale assembly of the giantPleurodeles waltlgenome.</title>
        <authorList>
            <person name="Brown T."/>
            <person name="Elewa A."/>
            <person name="Iarovenko S."/>
            <person name="Subramanian E."/>
            <person name="Araus A.J."/>
            <person name="Petzold A."/>
            <person name="Susuki M."/>
            <person name="Suzuki K.-i.T."/>
            <person name="Hayashi T."/>
            <person name="Toyoda A."/>
            <person name="Oliveira C."/>
            <person name="Osipova E."/>
            <person name="Leigh N.D."/>
            <person name="Simon A."/>
            <person name="Yun M.H."/>
        </authorList>
    </citation>
    <scope>NUCLEOTIDE SEQUENCE</scope>
    <source>
        <strain evidence="1">20211129_DDA</strain>
        <tissue evidence="1">Liver</tissue>
    </source>
</reference>
<keyword evidence="2" id="KW-1185">Reference proteome</keyword>
<dbReference type="AlphaFoldDB" id="A0AAV7T1T9"/>
<evidence type="ECO:0000313" key="1">
    <source>
        <dbReference type="EMBL" id="KAJ1170418.1"/>
    </source>
</evidence>
<dbReference type="Proteomes" id="UP001066276">
    <property type="component" value="Chromosome 4_1"/>
</dbReference>
<comment type="caution">
    <text evidence="1">The sequence shown here is derived from an EMBL/GenBank/DDBJ whole genome shotgun (WGS) entry which is preliminary data.</text>
</comment>
<dbReference type="PANTHER" id="PTHR31635:SF196">
    <property type="entry name" value="REVERSE TRANSCRIPTASE DOMAIN-CONTAINING PROTEIN-RELATED"/>
    <property type="match status" value="1"/>
</dbReference>
<proteinExistence type="predicted"/>
<gene>
    <name evidence="1" type="ORF">NDU88_002295</name>
</gene>
<accession>A0AAV7T1T9</accession>
<sequence length="200" mass="23125">MSFKASQTQQRELEIKKLQRTVDKATDDCMKVGGQEAARCNLNQTKAKLKDFFLLEEVASSRAYQQQVYEESQQTGKYLAWTNRIKHERQTIHQIQDPKTSVFITHEKDIARVFMSHYSRIYETNYVVSPDQIDQYYKPIMLPKMPLNVLNDITQTMTPSEIKGAIQKMPSAKAYVGDGFPTEFYKIFCRGACTIPNGFM</sequence>
<name>A0AAV7T1T9_PLEWA</name>